<accession>A0ABY0NZH0</accession>
<evidence type="ECO:0000313" key="1">
    <source>
        <dbReference type="EMBL" id="SDG44603.1"/>
    </source>
</evidence>
<reference evidence="1 2" key="1">
    <citation type="submission" date="2016-10" db="EMBL/GenBank/DDBJ databases">
        <authorList>
            <person name="Varghese N."/>
            <person name="Submissions S."/>
        </authorList>
    </citation>
    <scope>NUCLEOTIDE SEQUENCE [LARGE SCALE GENOMIC DNA]</scope>
    <source>
        <strain evidence="1 2">DSM 26672</strain>
    </source>
</reference>
<dbReference type="RefSeq" id="WP_139163529.1">
    <property type="nucleotide sequence ID" value="NZ_FNBZ01000004.1"/>
</dbReference>
<gene>
    <name evidence="1" type="ORF">SAMN05421844_10440</name>
</gene>
<sequence length="97" mass="10927">MTDRWPHQVELKLDKMSAAEWLRRIDAWCTDWQIAFHVLGTMTDGVIRVAFEEARFASAFHAHFGGVIAPTDEFETALAADAAEGDLFDRLAGEYPD</sequence>
<name>A0ABY0NZH0_9HYPH</name>
<dbReference type="Proteomes" id="UP000199468">
    <property type="component" value="Unassembled WGS sequence"/>
</dbReference>
<comment type="caution">
    <text evidence="1">The sequence shown here is derived from an EMBL/GenBank/DDBJ whole genome shotgun (WGS) entry which is preliminary data.</text>
</comment>
<dbReference type="EMBL" id="FNBZ01000004">
    <property type="protein sequence ID" value="SDG44603.1"/>
    <property type="molecule type" value="Genomic_DNA"/>
</dbReference>
<protein>
    <submittedName>
        <fullName evidence="1">Uncharacterized protein</fullName>
    </submittedName>
</protein>
<proteinExistence type="predicted"/>
<evidence type="ECO:0000313" key="2">
    <source>
        <dbReference type="Proteomes" id="UP000199468"/>
    </source>
</evidence>
<organism evidence="1 2">
    <name type="scientific">Bosea robiniae</name>
    <dbReference type="NCBI Taxonomy" id="1036780"/>
    <lineage>
        <taxon>Bacteria</taxon>
        <taxon>Pseudomonadati</taxon>
        <taxon>Pseudomonadota</taxon>
        <taxon>Alphaproteobacteria</taxon>
        <taxon>Hyphomicrobiales</taxon>
        <taxon>Boseaceae</taxon>
        <taxon>Bosea</taxon>
    </lineage>
</organism>
<keyword evidence="2" id="KW-1185">Reference proteome</keyword>